<dbReference type="GO" id="GO:0042773">
    <property type="term" value="P:ATP synthesis coupled electron transport"/>
    <property type="evidence" value="ECO:0007669"/>
    <property type="project" value="InterPro"/>
</dbReference>
<feature type="transmembrane region" description="Helical" evidence="8">
    <location>
        <begin position="256"/>
        <end position="275"/>
    </location>
</feature>
<evidence type="ECO:0000256" key="6">
    <source>
        <dbReference type="RuleBase" id="RU000320"/>
    </source>
</evidence>
<dbReference type="InterPro" id="IPR010227">
    <property type="entry name" value="NADH_Q_OxRdtase_chainM/4"/>
</dbReference>
<dbReference type="GO" id="GO:0008137">
    <property type="term" value="F:NADH dehydrogenase (ubiquinone) activity"/>
    <property type="evidence" value="ECO:0007669"/>
    <property type="project" value="InterPro"/>
</dbReference>
<dbReference type="Proteomes" id="UP001515100">
    <property type="component" value="Unassembled WGS sequence"/>
</dbReference>
<dbReference type="GO" id="GO:0015990">
    <property type="term" value="P:electron transport coupled proton transport"/>
    <property type="evidence" value="ECO:0007669"/>
    <property type="project" value="TreeGrafter"/>
</dbReference>
<feature type="transmembrane region" description="Helical" evidence="8">
    <location>
        <begin position="623"/>
        <end position="643"/>
    </location>
</feature>
<feature type="compositionally biased region" description="Basic residues" evidence="7">
    <location>
        <begin position="167"/>
        <end position="195"/>
    </location>
</feature>
<dbReference type="PANTHER" id="PTHR43507:SF1">
    <property type="entry name" value="NADH-UBIQUINONE OXIDOREDUCTASE CHAIN 4"/>
    <property type="match status" value="1"/>
</dbReference>
<dbReference type="EC" id="1.6.5.-" evidence="10"/>
<evidence type="ECO:0000256" key="7">
    <source>
        <dbReference type="SAM" id="MobiDB-lite"/>
    </source>
</evidence>
<dbReference type="GO" id="GO:0016020">
    <property type="term" value="C:membrane"/>
    <property type="evidence" value="ECO:0007669"/>
    <property type="project" value="UniProtKB-SubCell"/>
</dbReference>
<feature type="compositionally biased region" description="Basic residues" evidence="7">
    <location>
        <begin position="113"/>
        <end position="126"/>
    </location>
</feature>
<dbReference type="NCBIfam" id="TIGR01972">
    <property type="entry name" value="NDH_I_M"/>
    <property type="match status" value="1"/>
</dbReference>
<evidence type="ECO:0000256" key="1">
    <source>
        <dbReference type="ARBA" id="ARBA00004127"/>
    </source>
</evidence>
<keyword evidence="5 8" id="KW-0472">Membrane</keyword>
<evidence type="ECO:0000256" key="2">
    <source>
        <dbReference type="ARBA" id="ARBA00009025"/>
    </source>
</evidence>
<evidence type="ECO:0000313" key="11">
    <source>
        <dbReference type="Proteomes" id="UP001515100"/>
    </source>
</evidence>
<dbReference type="InterPro" id="IPR001750">
    <property type="entry name" value="ND/Mrp_TM"/>
</dbReference>
<accession>A0A641AML8</accession>
<dbReference type="PRINTS" id="PR01437">
    <property type="entry name" value="NUOXDRDTASE4"/>
</dbReference>
<sequence length="702" mass="74608">MDHDDRLRRPGGPRAHGGLLHQGLGVGRDRAIGERRQHEQPCRRHRLGIAGRGPADVGGHRRVRGPAVGPGVPRASRRAARHPPHAARDERPARRPRRRDVRAVDRADGSPGRRGHQHRHRGRGNRRGPGGCSPGRVATVGGTRPRRRGWPRPSLLALAPGVGVSGRPHRRRPRPRRRRRLPAGRGVRRAGRVTRPRPGAVAQRAALRDGAGRRRPGARRGGGDGPVIAAALVIPFVVGFGLIVGRRFIDGRRAAWLGAAAMTSSLTLYAVSWEGRGTVSGEIDVPWIESLGARLHLGVTAVSWPFALMTAFIAILCCLWLAVEGTSPALVGLVLVISASSLGVFSSLDALLLFVFFELALVPMWFVIAWWSDGPPDVARRAATRFLLFTVAGSALLLVGIVIAATRGGSLELITIRPDAVAIVLITLGFAVKTPVVPLHTWLPDAHSAAPTVGSVLLASVFLKLGTYGLLVFVGPSDRIGVVAPWLAVAGAAGIVWSALACYVQDDLKRLIAYSSIGHMGFVVLAISTRSDVGVAAAVFGSIAHGLVTGLLFFAAGSMKDRYGTSSMRAIGRGLYGRAPWLAVTFVLAAVASLGLPGLAGFWGEVLSLRAAYEVGEVLTRPVAWTGLGLALLGIALTTAYFVRAIRLVAQGEPVPHEGDRDLVRRELAVMGALVVAVVVLGLAPQLLLDLFEPMSWMAVAR</sequence>
<feature type="transmembrane region" description="Helical" evidence="8">
    <location>
        <begin position="668"/>
        <end position="688"/>
    </location>
</feature>
<feature type="transmembrane region" description="Helical" evidence="8">
    <location>
        <begin position="420"/>
        <end position="443"/>
    </location>
</feature>
<feature type="transmembrane region" description="Helical" evidence="8">
    <location>
        <begin position="511"/>
        <end position="529"/>
    </location>
</feature>
<feature type="region of interest" description="Disordered" evidence="7">
    <location>
        <begin position="1"/>
        <end position="222"/>
    </location>
</feature>
<feature type="transmembrane region" description="Helical" evidence="8">
    <location>
        <begin position="295"/>
        <end position="322"/>
    </location>
</feature>
<reference evidence="10" key="1">
    <citation type="submission" date="2019-09" db="EMBL/GenBank/DDBJ databases">
        <authorList>
            <person name="Li J."/>
        </authorList>
    </citation>
    <scope>NUCLEOTIDE SEQUENCE [LARGE SCALE GENOMIC DNA]</scope>
    <source>
        <strain evidence="10">NRBC 14897</strain>
    </source>
</reference>
<evidence type="ECO:0000256" key="4">
    <source>
        <dbReference type="ARBA" id="ARBA00022989"/>
    </source>
</evidence>
<comment type="subcellular location">
    <subcellularLocation>
        <location evidence="1">Endomembrane system</location>
        <topology evidence="1">Multi-pass membrane protein</topology>
    </subcellularLocation>
    <subcellularLocation>
        <location evidence="6">Membrane</location>
        <topology evidence="6">Multi-pass membrane protein</topology>
    </subcellularLocation>
</comment>
<evidence type="ECO:0000259" key="9">
    <source>
        <dbReference type="Pfam" id="PF00361"/>
    </source>
</evidence>
<feature type="transmembrane region" description="Helical" evidence="8">
    <location>
        <begin position="383"/>
        <end position="405"/>
    </location>
</feature>
<comment type="similarity">
    <text evidence="2">Belongs to the complex I subunit 4 family.</text>
</comment>
<keyword evidence="4 8" id="KW-1133">Transmembrane helix</keyword>
<feature type="domain" description="NADH:quinone oxidoreductase/Mrp antiporter transmembrane" evidence="9">
    <location>
        <begin position="348"/>
        <end position="618"/>
    </location>
</feature>
<keyword evidence="11" id="KW-1185">Reference proteome</keyword>
<dbReference type="AlphaFoldDB" id="A0A641AML8"/>
<dbReference type="GO" id="GO:0003954">
    <property type="term" value="F:NADH dehydrogenase activity"/>
    <property type="evidence" value="ECO:0007669"/>
    <property type="project" value="TreeGrafter"/>
</dbReference>
<comment type="caution">
    <text evidence="10">The sequence shown here is derived from an EMBL/GenBank/DDBJ whole genome shotgun (WGS) entry which is preliminary data.</text>
</comment>
<name>A0A641AML8_9ACTN</name>
<protein>
    <submittedName>
        <fullName evidence="10">NADH-quinone oxidoreductase subunit M</fullName>
        <ecNumber evidence="10">1.6.5.-</ecNumber>
    </submittedName>
</protein>
<dbReference type="OrthoDB" id="9768329at2"/>
<keyword evidence="3 6" id="KW-0812">Transmembrane</keyword>
<feature type="transmembrane region" description="Helical" evidence="8">
    <location>
        <begin position="455"/>
        <end position="474"/>
    </location>
</feature>
<evidence type="ECO:0000256" key="5">
    <source>
        <dbReference type="ARBA" id="ARBA00023136"/>
    </source>
</evidence>
<feature type="transmembrane region" description="Helical" evidence="8">
    <location>
        <begin position="225"/>
        <end position="244"/>
    </location>
</feature>
<keyword evidence="10" id="KW-0560">Oxidoreductase</keyword>
<gene>
    <name evidence="10" type="ORF">ESP62_015585</name>
</gene>
<feature type="compositionally biased region" description="Basic residues" evidence="7">
    <location>
        <begin position="75"/>
        <end position="85"/>
    </location>
</feature>
<evidence type="ECO:0000313" key="10">
    <source>
        <dbReference type="EMBL" id="KAA1374961.1"/>
    </source>
</evidence>
<dbReference type="GO" id="GO:0048039">
    <property type="term" value="F:ubiquinone binding"/>
    <property type="evidence" value="ECO:0007669"/>
    <property type="project" value="TreeGrafter"/>
</dbReference>
<feature type="transmembrane region" description="Helical" evidence="8">
    <location>
        <begin position="351"/>
        <end position="371"/>
    </location>
</feature>
<feature type="transmembrane region" description="Helical" evidence="8">
    <location>
        <begin position="329"/>
        <end position="345"/>
    </location>
</feature>
<evidence type="ECO:0000256" key="8">
    <source>
        <dbReference type="SAM" id="Phobius"/>
    </source>
</evidence>
<dbReference type="PANTHER" id="PTHR43507">
    <property type="entry name" value="NADH-UBIQUINONE OXIDOREDUCTASE CHAIN 4"/>
    <property type="match status" value="1"/>
</dbReference>
<feature type="transmembrane region" description="Helical" evidence="8">
    <location>
        <begin position="535"/>
        <end position="558"/>
    </location>
</feature>
<proteinExistence type="inferred from homology"/>
<feature type="compositionally biased region" description="Low complexity" evidence="7">
    <location>
        <begin position="196"/>
        <end position="205"/>
    </location>
</feature>
<dbReference type="Pfam" id="PF00361">
    <property type="entry name" value="Proton_antipo_M"/>
    <property type="match status" value="1"/>
</dbReference>
<feature type="transmembrane region" description="Helical" evidence="8">
    <location>
        <begin position="579"/>
        <end position="603"/>
    </location>
</feature>
<dbReference type="InterPro" id="IPR003918">
    <property type="entry name" value="NADH_UbQ_OxRdtase"/>
</dbReference>
<feature type="transmembrane region" description="Helical" evidence="8">
    <location>
        <begin position="480"/>
        <end position="504"/>
    </location>
</feature>
<feature type="compositionally biased region" description="Low complexity" evidence="7">
    <location>
        <begin position="134"/>
        <end position="143"/>
    </location>
</feature>
<feature type="compositionally biased region" description="Basic and acidic residues" evidence="7">
    <location>
        <begin position="27"/>
        <end position="42"/>
    </location>
</feature>
<dbReference type="GO" id="GO:0012505">
    <property type="term" value="C:endomembrane system"/>
    <property type="evidence" value="ECO:0007669"/>
    <property type="project" value="UniProtKB-SubCell"/>
</dbReference>
<evidence type="ECO:0000256" key="3">
    <source>
        <dbReference type="ARBA" id="ARBA00022692"/>
    </source>
</evidence>
<organism evidence="10 11">
    <name type="scientific">Aeromicrobium fastidiosum</name>
    <dbReference type="NCBI Taxonomy" id="52699"/>
    <lineage>
        <taxon>Bacteria</taxon>
        <taxon>Bacillati</taxon>
        <taxon>Actinomycetota</taxon>
        <taxon>Actinomycetes</taxon>
        <taxon>Propionibacteriales</taxon>
        <taxon>Nocardioidaceae</taxon>
        <taxon>Aeromicrobium</taxon>
    </lineage>
</organism>
<dbReference type="EMBL" id="SDPP02000004">
    <property type="protein sequence ID" value="KAA1374961.1"/>
    <property type="molecule type" value="Genomic_DNA"/>
</dbReference>